<evidence type="ECO:0000313" key="7">
    <source>
        <dbReference type="EMBL" id="GAA0758103.1"/>
    </source>
</evidence>
<feature type="transmembrane region" description="Helical" evidence="6">
    <location>
        <begin position="159"/>
        <end position="177"/>
    </location>
</feature>
<sequence length="400" mass="45730">MITGLGVSKLTAIYLGPQGLALIGNLRNGLELFHKFSSGGLANAVVKYSAENKSNPKAFSSFMSTLIWFGLIACIITMSIIFFFSEFINEFIFDSRDFVFIIRVMALVLPLHVMNIYLISFLKGFSEFNKVIKINIASHILNLLLFGILIFIIDLKGALLAVVLVPSVMLLFTLYHTKIHFGTLSSFSLSEFSSPMLKNLSQFAFMYLISGVSFPLVFLGIRNFLINNIGEVGAGYWESTIRISNYYLLFVLSLLNLYILPKLAEAQTKLQFREIILSFYKQILPFFILGLVLVYLLRDWIVRLIFSEEFLPATDLFFWQMLGDFFRVLALVMVYQFHAKKMMWHYILTDLFLALGLYFSALFLIPKVGLEGVVIGHALTYFLYFILILTVFRKALIMEK</sequence>
<feature type="transmembrane region" description="Helical" evidence="6">
    <location>
        <begin position="134"/>
        <end position="153"/>
    </location>
</feature>
<dbReference type="CDD" id="cd13125">
    <property type="entry name" value="MATE_like_10"/>
    <property type="match status" value="1"/>
</dbReference>
<dbReference type="EMBL" id="BAAAGG010000005">
    <property type="protein sequence ID" value="GAA0758103.1"/>
    <property type="molecule type" value="Genomic_DNA"/>
</dbReference>
<evidence type="ECO:0000256" key="1">
    <source>
        <dbReference type="ARBA" id="ARBA00004651"/>
    </source>
</evidence>
<feature type="transmembrane region" description="Helical" evidence="6">
    <location>
        <begin position="246"/>
        <end position="264"/>
    </location>
</feature>
<dbReference type="InterPro" id="IPR050833">
    <property type="entry name" value="Poly_Biosynth_Transport"/>
</dbReference>
<protein>
    <submittedName>
        <fullName evidence="7">O-antigen translocase</fullName>
    </submittedName>
</protein>
<keyword evidence="3 6" id="KW-0812">Transmembrane</keyword>
<feature type="transmembrane region" description="Helical" evidence="6">
    <location>
        <begin position="100"/>
        <end position="122"/>
    </location>
</feature>
<feature type="transmembrane region" description="Helical" evidence="6">
    <location>
        <begin position="372"/>
        <end position="392"/>
    </location>
</feature>
<dbReference type="InterPro" id="IPR044550">
    <property type="entry name" value="WzxE"/>
</dbReference>
<accession>A0ABN1K899</accession>
<comment type="caution">
    <text evidence="7">The sequence shown here is derived from an EMBL/GenBank/DDBJ whole genome shotgun (WGS) entry which is preliminary data.</text>
</comment>
<dbReference type="PANTHER" id="PTHR30250:SF30">
    <property type="entry name" value="LIPID III FLIPPASE"/>
    <property type="match status" value="1"/>
</dbReference>
<feature type="transmembrane region" description="Helical" evidence="6">
    <location>
        <begin position="276"/>
        <end position="297"/>
    </location>
</feature>
<evidence type="ECO:0000256" key="4">
    <source>
        <dbReference type="ARBA" id="ARBA00022989"/>
    </source>
</evidence>
<keyword evidence="8" id="KW-1185">Reference proteome</keyword>
<keyword evidence="5 6" id="KW-0472">Membrane</keyword>
<evidence type="ECO:0000256" key="5">
    <source>
        <dbReference type="ARBA" id="ARBA00023136"/>
    </source>
</evidence>
<organism evidence="7 8">
    <name type="scientific">Psychroflexus lacisalsi</name>
    <dbReference type="NCBI Taxonomy" id="503928"/>
    <lineage>
        <taxon>Bacteria</taxon>
        <taxon>Pseudomonadati</taxon>
        <taxon>Bacteroidota</taxon>
        <taxon>Flavobacteriia</taxon>
        <taxon>Flavobacteriales</taxon>
        <taxon>Flavobacteriaceae</taxon>
        <taxon>Psychroflexus</taxon>
    </lineage>
</organism>
<name>A0ABN1K899_9FLAO</name>
<reference evidence="7 8" key="1">
    <citation type="journal article" date="2019" name="Int. J. Syst. Evol. Microbiol.">
        <title>The Global Catalogue of Microorganisms (GCM) 10K type strain sequencing project: providing services to taxonomists for standard genome sequencing and annotation.</title>
        <authorList>
            <consortium name="The Broad Institute Genomics Platform"/>
            <consortium name="The Broad Institute Genome Sequencing Center for Infectious Disease"/>
            <person name="Wu L."/>
            <person name="Ma J."/>
        </authorList>
    </citation>
    <scope>NUCLEOTIDE SEQUENCE [LARGE SCALE GENOMIC DNA]</scope>
    <source>
        <strain evidence="7 8">JCM 16231</strain>
    </source>
</reference>
<dbReference type="RefSeq" id="WP_262901843.1">
    <property type="nucleotide sequence ID" value="NZ_BAAAGG010000005.1"/>
</dbReference>
<feature type="transmembrane region" description="Helical" evidence="6">
    <location>
        <begin position="66"/>
        <end position="88"/>
    </location>
</feature>
<dbReference type="InterPro" id="IPR002797">
    <property type="entry name" value="Polysacc_synth"/>
</dbReference>
<dbReference type="Pfam" id="PF01943">
    <property type="entry name" value="Polysacc_synt"/>
    <property type="match status" value="1"/>
</dbReference>
<evidence type="ECO:0000256" key="3">
    <source>
        <dbReference type="ARBA" id="ARBA00022692"/>
    </source>
</evidence>
<proteinExistence type="predicted"/>
<feature type="transmembrane region" description="Helical" evidence="6">
    <location>
        <begin position="347"/>
        <end position="366"/>
    </location>
</feature>
<keyword evidence="2" id="KW-1003">Cell membrane</keyword>
<feature type="transmembrane region" description="Helical" evidence="6">
    <location>
        <begin position="204"/>
        <end position="226"/>
    </location>
</feature>
<evidence type="ECO:0000256" key="6">
    <source>
        <dbReference type="SAM" id="Phobius"/>
    </source>
</evidence>
<keyword evidence="4 6" id="KW-1133">Transmembrane helix</keyword>
<gene>
    <name evidence="7" type="ORF">GCM10009433_14960</name>
</gene>
<evidence type="ECO:0000313" key="8">
    <source>
        <dbReference type="Proteomes" id="UP001500185"/>
    </source>
</evidence>
<evidence type="ECO:0000256" key="2">
    <source>
        <dbReference type="ARBA" id="ARBA00022475"/>
    </source>
</evidence>
<dbReference type="PANTHER" id="PTHR30250">
    <property type="entry name" value="PST FAMILY PREDICTED COLANIC ACID TRANSPORTER"/>
    <property type="match status" value="1"/>
</dbReference>
<dbReference type="Proteomes" id="UP001500185">
    <property type="component" value="Unassembled WGS sequence"/>
</dbReference>
<comment type="subcellular location">
    <subcellularLocation>
        <location evidence="1">Cell membrane</location>
        <topology evidence="1">Multi-pass membrane protein</topology>
    </subcellularLocation>
</comment>